<name>E0NEY1_PEDAC</name>
<gene>
    <name evidence="1" type="ORF">HMPREF0623_0193</name>
</gene>
<dbReference type="AlphaFoldDB" id="E0NEY1"/>
<accession>E0NEY1</accession>
<comment type="caution">
    <text evidence="1">The sequence shown here is derived from an EMBL/GenBank/DDBJ whole genome shotgun (WGS) entry which is preliminary data.</text>
</comment>
<proteinExistence type="predicted"/>
<keyword evidence="2" id="KW-1185">Reference proteome</keyword>
<protein>
    <submittedName>
        <fullName evidence="1">Uncharacterized protein</fullName>
    </submittedName>
</protein>
<reference evidence="1" key="1">
    <citation type="submission" date="2010-07" db="EMBL/GenBank/DDBJ databases">
        <authorList>
            <person name="Muzny D."/>
            <person name="Qin X."/>
            <person name="Deng J."/>
            <person name="Jiang H."/>
            <person name="Liu Y."/>
            <person name="Qu J."/>
            <person name="Song X.-Z."/>
            <person name="Zhang L."/>
            <person name="Thornton R."/>
            <person name="Coyle M."/>
            <person name="Francisco L."/>
            <person name="Jackson L."/>
            <person name="Javaid M."/>
            <person name="Korchina V."/>
            <person name="Kovar C."/>
            <person name="Mata R."/>
            <person name="Mathew T."/>
            <person name="Ngo R."/>
            <person name="Nguyen L."/>
            <person name="Nguyen N."/>
            <person name="Okwuonu G."/>
            <person name="Ongeri F."/>
            <person name="Pham C."/>
            <person name="Simmons D."/>
            <person name="Wilczek-Boney K."/>
            <person name="Hale W."/>
            <person name="Jakkamsetti A."/>
            <person name="Pham P."/>
            <person name="Ruth R."/>
            <person name="San Lucas F."/>
            <person name="Warren J."/>
            <person name="Zhang J."/>
            <person name="Zhao Z."/>
            <person name="Zhou C."/>
            <person name="Zhu D."/>
            <person name="Lee S."/>
            <person name="Bess C."/>
            <person name="Blankenburg K."/>
            <person name="Forbes L."/>
            <person name="Fu Q."/>
            <person name="Gubbala S."/>
            <person name="Hirani K."/>
            <person name="Jayaseelan J.C."/>
            <person name="Lara F."/>
            <person name="Munidasa M."/>
            <person name="Palculict T."/>
            <person name="Patil S."/>
            <person name="Pu L.-L."/>
            <person name="Saada N."/>
            <person name="Tang L."/>
            <person name="Weissenberger G."/>
            <person name="Zhu Y."/>
            <person name="Hemphill L."/>
            <person name="Shang Y."/>
            <person name="Youmans B."/>
            <person name="Ayvaz T."/>
            <person name="Ross M."/>
            <person name="Santibanez J."/>
            <person name="Aqrawi P."/>
            <person name="Gross S."/>
            <person name="Joshi V."/>
            <person name="Fowler G."/>
            <person name="Nazareth L."/>
            <person name="Reid J."/>
            <person name="Worley K."/>
            <person name="Petrosino J."/>
            <person name="Highlander S."/>
            <person name="Gibbs R."/>
        </authorList>
    </citation>
    <scope>NUCLEOTIDE SEQUENCE [LARGE SCALE GENOMIC DNA]</scope>
    <source>
        <strain evidence="1">DSM 20284</strain>
    </source>
</reference>
<evidence type="ECO:0000313" key="2">
    <source>
        <dbReference type="Proteomes" id="UP000004470"/>
    </source>
</evidence>
<dbReference type="EMBL" id="AEEG01000002">
    <property type="protein sequence ID" value="EFL96142.1"/>
    <property type="molecule type" value="Genomic_DNA"/>
</dbReference>
<organism evidence="1 2">
    <name type="scientific">Pediococcus acidilactici DSM 20284</name>
    <dbReference type="NCBI Taxonomy" id="862514"/>
    <lineage>
        <taxon>Bacteria</taxon>
        <taxon>Bacillati</taxon>
        <taxon>Bacillota</taxon>
        <taxon>Bacilli</taxon>
        <taxon>Lactobacillales</taxon>
        <taxon>Lactobacillaceae</taxon>
        <taxon>Pediococcus</taxon>
        <taxon>Pediococcus acidilactici group</taxon>
    </lineage>
</organism>
<sequence length="39" mass="4440">MGILGSSETKGMTIYVLMLLKAENQKCFSRILVFEGHFF</sequence>
<evidence type="ECO:0000313" key="1">
    <source>
        <dbReference type="EMBL" id="EFL96142.1"/>
    </source>
</evidence>
<dbReference type="Proteomes" id="UP000004470">
    <property type="component" value="Unassembled WGS sequence"/>
</dbReference>
<dbReference type="HOGENOM" id="CLU_3314183_0_0_9"/>